<dbReference type="OrthoDB" id="431432at2759"/>
<proteinExistence type="inferred from homology"/>
<evidence type="ECO:0000313" key="16">
    <source>
        <dbReference type="Proteomes" id="UP000694397"/>
    </source>
</evidence>
<evidence type="ECO:0000256" key="8">
    <source>
        <dbReference type="ARBA" id="ARBA00023034"/>
    </source>
</evidence>
<evidence type="ECO:0000256" key="12">
    <source>
        <dbReference type="SAM" id="MobiDB-lite"/>
    </source>
</evidence>
<gene>
    <name evidence="15" type="primary">CHSY3</name>
    <name evidence="15" type="synonym">chsy3</name>
</gene>
<dbReference type="FunFam" id="3.90.550.50:FF:000004">
    <property type="entry name" value="Hexosyltransferase"/>
    <property type="match status" value="1"/>
</dbReference>
<evidence type="ECO:0000256" key="9">
    <source>
        <dbReference type="ARBA" id="ARBA00023136"/>
    </source>
</evidence>
<feature type="transmembrane region" description="Helical" evidence="13">
    <location>
        <begin position="12"/>
        <end position="32"/>
    </location>
</feature>
<reference evidence="15" key="3">
    <citation type="submission" date="2025-09" db="UniProtKB">
        <authorList>
            <consortium name="Ensembl"/>
        </authorList>
    </citation>
    <scope>IDENTIFICATION</scope>
</reference>
<feature type="region of interest" description="Disordered" evidence="12">
    <location>
        <begin position="55"/>
        <end position="112"/>
    </location>
</feature>
<dbReference type="GO" id="GO:0050510">
    <property type="term" value="F:N-acetylgalactosaminyl-proteoglycan 3-beta-glucuronosyltransferase activity"/>
    <property type="evidence" value="ECO:0007669"/>
    <property type="project" value="UniProtKB-EC"/>
</dbReference>
<dbReference type="InterPro" id="IPR051227">
    <property type="entry name" value="CS_glycosyltransferase"/>
</dbReference>
<dbReference type="PANTHER" id="PTHR12369">
    <property type="entry name" value="CHONDROITIN SYNTHASE"/>
    <property type="match status" value="1"/>
</dbReference>
<feature type="domain" description="Fringe-like glycosyltransferase" evidence="14">
    <location>
        <begin position="116"/>
        <end position="293"/>
    </location>
</feature>
<dbReference type="GeneTree" id="ENSGT01050000244857"/>
<dbReference type="Proteomes" id="UP000694397">
    <property type="component" value="Unassembled WGS sequence"/>
</dbReference>
<keyword evidence="5 13" id="KW-0812">Transmembrane</keyword>
<dbReference type="PANTHER" id="PTHR12369:SF40">
    <property type="entry name" value="CHONDROITIN SULFATE SYNTHASE 3"/>
    <property type="match status" value="1"/>
</dbReference>
<evidence type="ECO:0000256" key="7">
    <source>
        <dbReference type="ARBA" id="ARBA00022989"/>
    </source>
</evidence>
<keyword evidence="16" id="KW-1185">Reference proteome</keyword>
<evidence type="ECO:0000256" key="5">
    <source>
        <dbReference type="ARBA" id="ARBA00022692"/>
    </source>
</evidence>
<keyword evidence="10" id="KW-0325">Glycoprotein</keyword>
<comment type="similarity">
    <text evidence="2">Belongs to the chondroitin N-acetylgalactosaminyltransferase family.</text>
</comment>
<evidence type="ECO:0000259" key="14">
    <source>
        <dbReference type="Pfam" id="PF02434"/>
    </source>
</evidence>
<dbReference type="EC" id="2.4.1.226" evidence="11"/>
<keyword evidence="9 13" id="KW-0472">Membrane</keyword>
<organism evidence="15 16">
    <name type="scientific">Scleropages formosus</name>
    <name type="common">Asian bonytongue</name>
    <name type="synonym">Osteoglossum formosum</name>
    <dbReference type="NCBI Taxonomy" id="113540"/>
    <lineage>
        <taxon>Eukaryota</taxon>
        <taxon>Metazoa</taxon>
        <taxon>Chordata</taxon>
        <taxon>Craniata</taxon>
        <taxon>Vertebrata</taxon>
        <taxon>Euteleostomi</taxon>
        <taxon>Actinopterygii</taxon>
        <taxon>Neopterygii</taxon>
        <taxon>Teleostei</taxon>
        <taxon>Osteoglossocephala</taxon>
        <taxon>Osteoglossomorpha</taxon>
        <taxon>Osteoglossiformes</taxon>
        <taxon>Osteoglossidae</taxon>
        <taxon>Scleropages</taxon>
    </lineage>
</organism>
<evidence type="ECO:0000313" key="15">
    <source>
        <dbReference type="Ensembl" id="ENSSFOP00015075058.1"/>
    </source>
</evidence>
<feature type="compositionally biased region" description="Acidic residues" evidence="12">
    <location>
        <begin position="74"/>
        <end position="90"/>
    </location>
</feature>
<evidence type="ECO:0000256" key="1">
    <source>
        <dbReference type="ARBA" id="ARBA00004447"/>
    </source>
</evidence>
<evidence type="ECO:0000256" key="11">
    <source>
        <dbReference type="ARBA" id="ARBA00066811"/>
    </source>
</evidence>
<evidence type="ECO:0000256" key="10">
    <source>
        <dbReference type="ARBA" id="ARBA00023180"/>
    </source>
</evidence>
<dbReference type="GO" id="GO:0047238">
    <property type="term" value="F:glucuronosyl-N-acetylgalactosaminyl-proteoglycan 4-beta-N-acetylgalactosaminyltransferase activity"/>
    <property type="evidence" value="ECO:0007669"/>
    <property type="project" value="TreeGrafter"/>
</dbReference>
<keyword evidence="7 13" id="KW-1133">Transmembrane helix</keyword>
<keyword evidence="8" id="KW-0333">Golgi apparatus</keyword>
<evidence type="ECO:0000256" key="6">
    <source>
        <dbReference type="ARBA" id="ARBA00022968"/>
    </source>
</evidence>
<reference evidence="15" key="2">
    <citation type="submission" date="2025-08" db="UniProtKB">
        <authorList>
            <consortium name="Ensembl"/>
        </authorList>
    </citation>
    <scope>IDENTIFICATION</scope>
</reference>
<sequence>MALRSRRPWVSVLLGVVLGFTAASWLIVPTVLEIGAKRRKSTACAYYGHAGGLGRGHESAGGTAGGDAWRADADEAGDDDQEEQDDEDEERTAGNRSARGHGGPPPPPFPRPRNFLYVGVMTAKKYLDSRAVAAHRTWTRSIPGKVEFFSSEGSGALPLPAAVPVVSLPGVDDAYPPQKKSFMMLKYMHDHYLHKYEWFMRADDDVYIRGDKLESFLRSLNSSKPLYLGQTGLGTTEELGKLALEPGENFCMGGPGMIFSREVLRRMVPHIGTCLREMYTTHEDVEVGRCVRRFGGTQCVWSYEVRGFWVGTLKHVVKHSKEMCLNP</sequence>
<reference evidence="16" key="1">
    <citation type="submission" date="2019-04" db="EMBL/GenBank/DDBJ databases">
        <authorList>
            <consortium name="Wellcome Sanger Institute Data Sharing"/>
        </authorList>
    </citation>
    <scope>NUCLEOTIDE SEQUENCE [LARGE SCALE GENOMIC DNA]</scope>
</reference>
<dbReference type="GO" id="GO:0032580">
    <property type="term" value="C:Golgi cisterna membrane"/>
    <property type="evidence" value="ECO:0007669"/>
    <property type="project" value="UniProtKB-SubCell"/>
</dbReference>
<evidence type="ECO:0000256" key="4">
    <source>
        <dbReference type="ARBA" id="ARBA00022679"/>
    </source>
</evidence>
<name>A0A8D0CLD4_SCLFO</name>
<dbReference type="InterPro" id="IPR029044">
    <property type="entry name" value="Nucleotide-diphossugar_trans"/>
</dbReference>
<comment type="subcellular location">
    <subcellularLocation>
        <location evidence="1">Golgi apparatus</location>
        <location evidence="1">Golgi stack membrane</location>
        <topology evidence="1">Single-pass type II membrane protein</topology>
    </subcellularLocation>
</comment>
<evidence type="ECO:0000256" key="3">
    <source>
        <dbReference type="ARBA" id="ARBA00022676"/>
    </source>
</evidence>
<accession>A0A8D0CLD4</accession>
<dbReference type="SUPFAM" id="SSF53448">
    <property type="entry name" value="Nucleotide-diphospho-sugar transferases"/>
    <property type="match status" value="1"/>
</dbReference>
<keyword evidence="6" id="KW-0735">Signal-anchor</keyword>
<dbReference type="Ensembl" id="ENSSFOT00015061523.1">
    <property type="protein sequence ID" value="ENSSFOP00015075058.1"/>
    <property type="gene ID" value="ENSSFOG00015032915.1"/>
</dbReference>
<dbReference type="AlphaFoldDB" id="A0A8D0CLD4"/>
<keyword evidence="4" id="KW-0808">Transferase</keyword>
<dbReference type="InterPro" id="IPR003378">
    <property type="entry name" value="Fringe-like_glycosylTrfase"/>
</dbReference>
<evidence type="ECO:0000256" key="2">
    <source>
        <dbReference type="ARBA" id="ARBA00009239"/>
    </source>
</evidence>
<dbReference type="Pfam" id="PF02434">
    <property type="entry name" value="Fringe"/>
    <property type="match status" value="1"/>
</dbReference>
<keyword evidence="3" id="KW-0328">Glycosyltransferase</keyword>
<dbReference type="Gene3D" id="3.90.550.50">
    <property type="match status" value="1"/>
</dbReference>
<evidence type="ECO:0000256" key="13">
    <source>
        <dbReference type="SAM" id="Phobius"/>
    </source>
</evidence>
<protein>
    <recommendedName>
        <fullName evidence="11">N-acetylgalactosaminyl-proteoglycan 3-beta-glucuronosyltransferase</fullName>
        <ecNumber evidence="11">2.4.1.226</ecNumber>
    </recommendedName>
</protein>